<gene>
    <name evidence="3" type="ORF">NFRAN_0189</name>
</gene>
<feature type="transmembrane region" description="Helical" evidence="1">
    <location>
        <begin position="280"/>
        <end position="308"/>
    </location>
</feature>
<sequence length="319" mass="35433">MSHNGHIDSVSSIDSRQQASENVIAIIPAFNEENNITNIVNSVKKFVNAVIVVDDGSADETYQRALSTGAKIIRNLQNRGKGFALKRGFQECVRYNPDIVITIDADGQHNPEDIPHLIKPIKDGIADVVIGSRYNTTSLREIPLIRGVGLSMIGMLNQSLTRIKVKDTQSGFRAYNKTILNIISDYESVGYGAEMEQLAQAEQNGLNIMEVPVTIRYKGLEKTSKQNPVTHGAHIVSTILKIIIEKRPLLFFGLGGIALILLSVIPLVNLMMIFNETRYFSIPLALLGLGFNFIGMLLILASFIFYALKKIRTRINYMK</sequence>
<dbReference type="EMBL" id="LR216287">
    <property type="protein sequence ID" value="VFJ12510.1"/>
    <property type="molecule type" value="Genomic_DNA"/>
</dbReference>
<feature type="domain" description="Glycosyltransferase 2-like" evidence="2">
    <location>
        <begin position="25"/>
        <end position="180"/>
    </location>
</feature>
<dbReference type="KEGG" id="nfn:NFRAN_0189"/>
<dbReference type="InterPro" id="IPR050256">
    <property type="entry name" value="Glycosyltransferase_2"/>
</dbReference>
<dbReference type="Gene3D" id="3.90.550.10">
    <property type="entry name" value="Spore Coat Polysaccharide Biosynthesis Protein SpsA, Chain A"/>
    <property type="match status" value="1"/>
</dbReference>
<feature type="transmembrane region" description="Helical" evidence="1">
    <location>
        <begin position="249"/>
        <end position="274"/>
    </location>
</feature>
<evidence type="ECO:0000313" key="4">
    <source>
        <dbReference type="Proteomes" id="UP000294299"/>
    </source>
</evidence>
<dbReference type="AlphaFoldDB" id="A0A484I6Z3"/>
<reference evidence="3 4" key="1">
    <citation type="submission" date="2019-02" db="EMBL/GenBank/DDBJ databases">
        <authorList>
            <person name="Lehtovirta-Morley E L."/>
        </authorList>
    </citation>
    <scope>NUCLEOTIDE SEQUENCE [LARGE SCALE GENOMIC DNA]</scope>
    <source>
        <strain evidence="3">NFRAN1</strain>
    </source>
</reference>
<name>A0A484I6Z3_9ARCH</name>
<evidence type="ECO:0000259" key="2">
    <source>
        <dbReference type="Pfam" id="PF00535"/>
    </source>
</evidence>
<dbReference type="SUPFAM" id="SSF53448">
    <property type="entry name" value="Nucleotide-diphospho-sugar transferases"/>
    <property type="match status" value="1"/>
</dbReference>
<dbReference type="CDD" id="cd04179">
    <property type="entry name" value="DPM_DPG-synthase_like"/>
    <property type="match status" value="1"/>
</dbReference>
<dbReference type="InterPro" id="IPR001173">
    <property type="entry name" value="Glyco_trans_2-like"/>
</dbReference>
<proteinExistence type="predicted"/>
<dbReference type="GeneID" id="39419768"/>
<dbReference type="InterPro" id="IPR029044">
    <property type="entry name" value="Nucleotide-diphossugar_trans"/>
</dbReference>
<protein>
    <recommendedName>
        <fullName evidence="2">Glycosyltransferase 2-like domain-containing protein</fullName>
    </recommendedName>
</protein>
<accession>A0A484I6Z3</accession>
<dbReference type="OrthoDB" id="11098at2157"/>
<dbReference type="PANTHER" id="PTHR48090">
    <property type="entry name" value="UNDECAPRENYL-PHOSPHATE 4-DEOXY-4-FORMAMIDO-L-ARABINOSE TRANSFERASE-RELATED"/>
    <property type="match status" value="1"/>
</dbReference>
<keyword evidence="1" id="KW-0812">Transmembrane</keyword>
<keyword evidence="1" id="KW-0472">Membrane</keyword>
<dbReference type="Proteomes" id="UP000294299">
    <property type="component" value="Chromosome NFRAN"/>
</dbReference>
<keyword evidence="1" id="KW-1133">Transmembrane helix</keyword>
<evidence type="ECO:0000256" key="1">
    <source>
        <dbReference type="SAM" id="Phobius"/>
    </source>
</evidence>
<evidence type="ECO:0000313" key="3">
    <source>
        <dbReference type="EMBL" id="VFJ12510.1"/>
    </source>
</evidence>
<dbReference type="RefSeq" id="WP_134482631.1">
    <property type="nucleotide sequence ID" value="NZ_LR216287.1"/>
</dbReference>
<keyword evidence="4" id="KW-1185">Reference proteome</keyword>
<dbReference type="PANTHER" id="PTHR48090:SF7">
    <property type="entry name" value="RFBJ PROTEIN"/>
    <property type="match status" value="1"/>
</dbReference>
<organism evidence="3 4">
    <name type="scientific">Candidatus Nitrosocosmicus franklandianus</name>
    <dbReference type="NCBI Taxonomy" id="1798806"/>
    <lineage>
        <taxon>Archaea</taxon>
        <taxon>Nitrososphaerota</taxon>
        <taxon>Nitrososphaeria</taxon>
        <taxon>Nitrososphaerales</taxon>
        <taxon>Nitrososphaeraceae</taxon>
        <taxon>Candidatus Nitrosocosmicus</taxon>
    </lineage>
</organism>
<dbReference type="Pfam" id="PF00535">
    <property type="entry name" value="Glycos_transf_2"/>
    <property type="match status" value="1"/>
</dbReference>